<accession>A0A183KPV2</accession>
<reference evidence="4" key="1">
    <citation type="submission" date="2016-06" db="UniProtKB">
        <authorList>
            <consortium name="WormBaseParasite"/>
        </authorList>
    </citation>
    <scope>IDENTIFICATION</scope>
</reference>
<proteinExistence type="predicted"/>
<name>A0A183KPV2_9TREM</name>
<organism evidence="4">
    <name type="scientific">Schistosoma curassoni</name>
    <dbReference type="NCBI Taxonomy" id="6186"/>
    <lineage>
        <taxon>Eukaryota</taxon>
        <taxon>Metazoa</taxon>
        <taxon>Spiralia</taxon>
        <taxon>Lophotrochozoa</taxon>
        <taxon>Platyhelminthes</taxon>
        <taxon>Trematoda</taxon>
        <taxon>Digenea</taxon>
        <taxon>Strigeidida</taxon>
        <taxon>Schistosomatoidea</taxon>
        <taxon>Schistosomatidae</taxon>
        <taxon>Schistosoma</taxon>
    </lineage>
</organism>
<feature type="region of interest" description="Disordered" evidence="1">
    <location>
        <begin position="73"/>
        <end position="128"/>
    </location>
</feature>
<evidence type="ECO:0000313" key="2">
    <source>
        <dbReference type="EMBL" id="VDP62823.1"/>
    </source>
</evidence>
<dbReference type="Proteomes" id="UP000279833">
    <property type="component" value="Unassembled WGS sequence"/>
</dbReference>
<evidence type="ECO:0000313" key="3">
    <source>
        <dbReference type="Proteomes" id="UP000279833"/>
    </source>
</evidence>
<feature type="compositionally biased region" description="Polar residues" evidence="1">
    <location>
        <begin position="117"/>
        <end position="128"/>
    </location>
</feature>
<protein>
    <submittedName>
        <fullName evidence="2 4">Uncharacterized protein</fullName>
    </submittedName>
</protein>
<keyword evidence="3" id="KW-1185">Reference proteome</keyword>
<gene>
    <name evidence="2" type="ORF">SCUD_LOCUS17084</name>
</gene>
<evidence type="ECO:0000313" key="4">
    <source>
        <dbReference type="WBParaSite" id="SCUD_0001708701-mRNA-1"/>
    </source>
</evidence>
<dbReference type="EMBL" id="UZAK01039363">
    <property type="protein sequence ID" value="VDP62823.1"/>
    <property type="molecule type" value="Genomic_DNA"/>
</dbReference>
<reference evidence="2 3" key="2">
    <citation type="submission" date="2018-11" db="EMBL/GenBank/DDBJ databases">
        <authorList>
            <consortium name="Pathogen Informatics"/>
        </authorList>
    </citation>
    <scope>NUCLEOTIDE SEQUENCE [LARGE SCALE GENOMIC DNA]</scope>
    <source>
        <strain evidence="2">Dakar</strain>
        <strain evidence="3">Dakar, Senegal</strain>
    </source>
</reference>
<evidence type="ECO:0000256" key="1">
    <source>
        <dbReference type="SAM" id="MobiDB-lite"/>
    </source>
</evidence>
<dbReference type="STRING" id="6186.A0A183KPV2"/>
<dbReference type="WBParaSite" id="SCUD_0001708701-mRNA-1">
    <property type="protein sequence ID" value="SCUD_0001708701-mRNA-1"/>
    <property type="gene ID" value="SCUD_0001708701"/>
</dbReference>
<dbReference type="AlphaFoldDB" id="A0A183KPV2"/>
<feature type="compositionally biased region" description="Low complexity" evidence="1">
    <location>
        <begin position="76"/>
        <end position="97"/>
    </location>
</feature>
<sequence length="128" mass="13470">MTTHGRSALGKLNKVPYLIPISLRGSIPQTSLLSPSFLSAVGYPFLMIYPTGRLSAPVTSGDSDPVCDYSVTCQTSHSSSAGVSSVSQQRSTDSSESNRIKPSKPSAEQAPFKVPAINNNSRQNLAAA</sequence>